<name>A0ABN8I0J0_9NEOP</name>
<dbReference type="Proteomes" id="UP000837857">
    <property type="component" value="Chromosome 14"/>
</dbReference>
<dbReference type="EMBL" id="OW152826">
    <property type="protein sequence ID" value="CAH2042256.1"/>
    <property type="molecule type" value="Genomic_DNA"/>
</dbReference>
<evidence type="ECO:0000313" key="1">
    <source>
        <dbReference type="EMBL" id="CAH2042256.1"/>
    </source>
</evidence>
<proteinExistence type="predicted"/>
<organism evidence="1 2">
    <name type="scientific">Iphiclides podalirius</name>
    <name type="common">scarce swallowtail</name>
    <dbReference type="NCBI Taxonomy" id="110791"/>
    <lineage>
        <taxon>Eukaryota</taxon>
        <taxon>Metazoa</taxon>
        <taxon>Ecdysozoa</taxon>
        <taxon>Arthropoda</taxon>
        <taxon>Hexapoda</taxon>
        <taxon>Insecta</taxon>
        <taxon>Pterygota</taxon>
        <taxon>Neoptera</taxon>
        <taxon>Endopterygota</taxon>
        <taxon>Lepidoptera</taxon>
        <taxon>Glossata</taxon>
        <taxon>Ditrysia</taxon>
        <taxon>Papilionoidea</taxon>
        <taxon>Papilionidae</taxon>
        <taxon>Papilioninae</taxon>
        <taxon>Iphiclides</taxon>
    </lineage>
</organism>
<reference evidence="1" key="1">
    <citation type="submission" date="2022-03" db="EMBL/GenBank/DDBJ databases">
        <authorList>
            <person name="Martin H S."/>
        </authorList>
    </citation>
    <scope>NUCLEOTIDE SEQUENCE</scope>
</reference>
<gene>
    <name evidence="1" type="ORF">IPOD504_LOCUS3692</name>
</gene>
<evidence type="ECO:0000313" key="2">
    <source>
        <dbReference type="Proteomes" id="UP000837857"/>
    </source>
</evidence>
<protein>
    <submittedName>
        <fullName evidence="1">Uncharacterized protein</fullName>
    </submittedName>
</protein>
<accession>A0ABN8I0J0</accession>
<feature type="non-terminal residue" evidence="1">
    <location>
        <position position="107"/>
    </location>
</feature>
<keyword evidence="2" id="KW-1185">Reference proteome</keyword>
<sequence>MYITFHNLEAYFAVIYVNYFVPGSLKIQTNVYEVGLKELWDAIDVAAFSRQLFESRRWLPKGEAPFPGYCRAPGSGVCLPMLCNCQKLLEIWNKINNTQIKLKGKIH</sequence>